<keyword evidence="1" id="KW-0472">Membrane</keyword>
<organism evidence="2 3">
    <name type="scientific">Campylobacter insulaenigrae NCTC 12927</name>
    <dbReference type="NCBI Taxonomy" id="1031564"/>
    <lineage>
        <taxon>Bacteria</taxon>
        <taxon>Pseudomonadati</taxon>
        <taxon>Campylobacterota</taxon>
        <taxon>Epsilonproteobacteria</taxon>
        <taxon>Campylobacterales</taxon>
        <taxon>Campylobacteraceae</taxon>
        <taxon>Campylobacter</taxon>
    </lineage>
</organism>
<proteinExistence type="predicted"/>
<evidence type="ECO:0000313" key="3">
    <source>
        <dbReference type="Proteomes" id="UP000031163"/>
    </source>
</evidence>
<dbReference type="STRING" id="1031564.CINS_0201"/>
<feature type="transmembrane region" description="Helical" evidence="1">
    <location>
        <begin position="5"/>
        <end position="22"/>
    </location>
</feature>
<dbReference type="Proteomes" id="UP000031163">
    <property type="component" value="Chromosome"/>
</dbReference>
<accession>A0A0A8H094</accession>
<dbReference type="EMBL" id="CP007770">
    <property type="protein sequence ID" value="AJC87205.1"/>
    <property type="molecule type" value="Genomic_DNA"/>
</dbReference>
<name>A0A0A8H094_9BACT</name>
<dbReference type="KEGG" id="cis:CINS_0201"/>
<keyword evidence="1" id="KW-1133">Transmembrane helix</keyword>
<reference evidence="2 3" key="1">
    <citation type="journal article" date="2014" name="Genome Biol. Evol.">
        <title>Comparative Genomics of the Campylobacter lari Group.</title>
        <authorList>
            <person name="Miller W.G."/>
            <person name="Yee E."/>
            <person name="Chapman M.H."/>
            <person name="Smith T.P."/>
            <person name="Bono J.L."/>
            <person name="Huynh S."/>
            <person name="Parker C.T."/>
            <person name="Vandamme P."/>
            <person name="Luong K."/>
            <person name="Korlach J."/>
        </authorList>
    </citation>
    <scope>NUCLEOTIDE SEQUENCE [LARGE SCALE GENOMIC DNA]</scope>
    <source>
        <strain evidence="2 3">NCTC 12927</strain>
    </source>
</reference>
<protein>
    <submittedName>
        <fullName evidence="2">Putative membrane protein</fullName>
    </submittedName>
</protein>
<evidence type="ECO:0000256" key="1">
    <source>
        <dbReference type="SAM" id="Phobius"/>
    </source>
</evidence>
<feature type="transmembrane region" description="Helical" evidence="1">
    <location>
        <begin position="42"/>
        <end position="67"/>
    </location>
</feature>
<dbReference type="HOGENOM" id="CLU_053501_0_0_7"/>
<dbReference type="RefSeq" id="WP_039649097.1">
    <property type="nucleotide sequence ID" value="NZ_CP007770.1"/>
</dbReference>
<dbReference type="GeneID" id="74431022"/>
<gene>
    <name evidence="2" type="ORF">CINS_0201</name>
</gene>
<keyword evidence="1" id="KW-0812">Transmembrane</keyword>
<evidence type="ECO:0000313" key="2">
    <source>
        <dbReference type="EMBL" id="AJC87205.1"/>
    </source>
</evidence>
<dbReference type="AlphaFoldDB" id="A0A0A8H094"/>
<sequence>MKIRLFFFASLIYLLIIAALVYNLELGNYIFNIFTFSLNLPISLWIILPAFILMLLALLHMSFYGFLKHLQFKNLIKDSKNYENLIENLLLKKRTKIKFKTQEFQDIEKLTHSLVFKEKTQNEKIDHILDILQDVNEGNFVDLKKYKLDFENEITILNEKNHCIQDNDYAYSLIKNKKDLNNDLELFAYKEILQNSSYEKIKNLKIKKSQEDILSLFKRYEMQNLELSLSEIEVLLSMNDFDETIFLQIAKMLSKKIEPQNLIALFKKLQDNNIKVKRAYYYTLAEFGMFDELLNQLGNNQQEFKDFQLVLFLKEHGKKFNLDVLIQ</sequence>